<organism evidence="1 4">
    <name type="scientific">Companilactobacillus halodurans</name>
    <dbReference type="NCBI Taxonomy" id="2584183"/>
    <lineage>
        <taxon>Bacteria</taxon>
        <taxon>Bacillati</taxon>
        <taxon>Bacillota</taxon>
        <taxon>Bacilli</taxon>
        <taxon>Lactobacillales</taxon>
        <taxon>Lactobacillaceae</taxon>
        <taxon>Companilactobacillus</taxon>
    </lineage>
</organism>
<dbReference type="EMBL" id="VDFO01000024">
    <property type="protein sequence ID" value="MQS97708.1"/>
    <property type="molecule type" value="Genomic_DNA"/>
</dbReference>
<gene>
    <name evidence="2" type="ORF">FHL05_07370</name>
    <name evidence="1" type="ORF">FHL06_09480</name>
</gene>
<evidence type="ECO:0000313" key="3">
    <source>
        <dbReference type="Proteomes" id="UP000371423"/>
    </source>
</evidence>
<dbReference type="AlphaFoldDB" id="A0A5P0ZQS0"/>
<name>A0A5P0ZQS0_9LACO</name>
<sequence>MKKLNKKYIKWIIILLLVVIIVSAYALNLGKIKDKTVDHIAQLTIPFSLIVNPKNIDEDIAPKSITLKNSDMDKDKQKALDLINTLNDDYNNTKDLSFLSNDQEKALSKKVHKKSHRYIANLTLLNFGKDTHGKYITISCNRYDDTKNIVGYRYRLYYQDDSITSAKYLNQKTNKYPAKYVLDDIAMGKDGTSQANAFMQRLKTAIINSNLTATNANDPGNFNQISLNLGLNPDKSDVGLFTLAKNSNSRVSNSSIVGYQLSDVPRYTRVYIKQLSKNDSYFYTLTFSRNSGRFINFQRGIISTDDLNK</sequence>
<dbReference type="RefSeq" id="WP_153386076.1">
    <property type="nucleotide sequence ID" value="NZ_VDFO01000024.1"/>
</dbReference>
<evidence type="ECO:0000313" key="2">
    <source>
        <dbReference type="EMBL" id="MQS97708.1"/>
    </source>
</evidence>
<proteinExistence type="predicted"/>
<dbReference type="OrthoDB" id="2321642at2"/>
<evidence type="ECO:0000313" key="1">
    <source>
        <dbReference type="EMBL" id="MQS76604.1"/>
    </source>
</evidence>
<dbReference type="Proteomes" id="UP000414364">
    <property type="component" value="Unassembled WGS sequence"/>
</dbReference>
<dbReference type="EMBL" id="VDFP01000021">
    <property type="protein sequence ID" value="MQS76604.1"/>
    <property type="molecule type" value="Genomic_DNA"/>
</dbReference>
<reference evidence="3 4" key="1">
    <citation type="journal article" date="2019" name="Syst. Appl. Microbiol.">
        <title>Polyphasic characterization of two novel Lactobacillus spp. isolated from blown salami packages: Description of Lactobacillus halodurans sp. nov. and Lactobacillus salsicarnum sp. nov.</title>
        <authorList>
            <person name="Schuster J.A."/>
            <person name="Klingl A."/>
            <person name="Vogel R.F."/>
            <person name="Ehrmann M.A."/>
        </authorList>
    </citation>
    <scope>NUCLEOTIDE SEQUENCE [LARGE SCALE GENOMIC DNA]</scope>
    <source>
        <strain evidence="2 3">TMW 1.1920</strain>
        <strain evidence="1 4">TMW 1.2172</strain>
    </source>
</reference>
<comment type="caution">
    <text evidence="1">The sequence shown here is derived from an EMBL/GenBank/DDBJ whole genome shotgun (WGS) entry which is preliminary data.</text>
</comment>
<evidence type="ECO:0000313" key="4">
    <source>
        <dbReference type="Proteomes" id="UP000414364"/>
    </source>
</evidence>
<protein>
    <submittedName>
        <fullName evidence="1">Uncharacterized protein</fullName>
    </submittedName>
</protein>
<keyword evidence="3" id="KW-1185">Reference proteome</keyword>
<accession>A0A5P0ZQS0</accession>
<dbReference type="Proteomes" id="UP000371423">
    <property type="component" value="Unassembled WGS sequence"/>
</dbReference>